<dbReference type="AlphaFoldDB" id="A0A022RYR5"/>
<keyword evidence="2" id="KW-1185">Reference proteome</keyword>
<gene>
    <name evidence="1" type="ORF">MIMGU_mgv1a017307mg</name>
</gene>
<protein>
    <submittedName>
        <fullName evidence="1">Uncharacterized protein</fullName>
    </submittedName>
</protein>
<organism evidence="1 2">
    <name type="scientific">Erythranthe guttata</name>
    <name type="common">Yellow monkey flower</name>
    <name type="synonym">Mimulus guttatus</name>
    <dbReference type="NCBI Taxonomy" id="4155"/>
    <lineage>
        <taxon>Eukaryota</taxon>
        <taxon>Viridiplantae</taxon>
        <taxon>Streptophyta</taxon>
        <taxon>Embryophyta</taxon>
        <taxon>Tracheophyta</taxon>
        <taxon>Spermatophyta</taxon>
        <taxon>Magnoliopsida</taxon>
        <taxon>eudicotyledons</taxon>
        <taxon>Gunneridae</taxon>
        <taxon>Pentapetalae</taxon>
        <taxon>asterids</taxon>
        <taxon>lamiids</taxon>
        <taxon>Lamiales</taxon>
        <taxon>Phrymaceae</taxon>
        <taxon>Erythranthe</taxon>
    </lineage>
</organism>
<accession>A0A022RYR5</accession>
<reference evidence="1 2" key="1">
    <citation type="journal article" date="2013" name="Proc. Natl. Acad. Sci. U.S.A.">
        <title>Fine-scale variation in meiotic recombination in Mimulus inferred from population shotgun sequencing.</title>
        <authorList>
            <person name="Hellsten U."/>
            <person name="Wright K.M."/>
            <person name="Jenkins J."/>
            <person name="Shu S."/>
            <person name="Yuan Y."/>
            <person name="Wessler S.R."/>
            <person name="Schmutz J."/>
            <person name="Willis J.H."/>
            <person name="Rokhsar D.S."/>
        </authorList>
    </citation>
    <scope>NUCLEOTIDE SEQUENCE [LARGE SCALE GENOMIC DNA]</scope>
    <source>
        <strain evidence="2">cv. DUN x IM62</strain>
    </source>
</reference>
<dbReference type="Proteomes" id="UP000030748">
    <property type="component" value="Unassembled WGS sequence"/>
</dbReference>
<dbReference type="EMBL" id="KI630180">
    <property type="protein sequence ID" value="EYU45662.1"/>
    <property type="molecule type" value="Genomic_DNA"/>
</dbReference>
<proteinExistence type="predicted"/>
<evidence type="ECO:0000313" key="2">
    <source>
        <dbReference type="Proteomes" id="UP000030748"/>
    </source>
</evidence>
<evidence type="ECO:0000313" key="1">
    <source>
        <dbReference type="EMBL" id="EYU45662.1"/>
    </source>
</evidence>
<name>A0A022RYR5_ERYGU</name>
<sequence length="82" mass="9229">MDDTLFQPKKDEDNLIFFSKPSNRMICLMMISSISWMKKMTTTTTVMVSCRPISVGSASASSRQQHERPDSICTYGKTTCVP</sequence>